<protein>
    <submittedName>
        <fullName evidence="2">Substrate of the Dot/Icm secretion system [ankyrin repeat][coiled coil domain]</fullName>
    </submittedName>
</protein>
<accession>A0A098G5D3</accession>
<gene>
    <name evidence="2" type="primary">AnkK</name>
    <name evidence="2" type="ORF">LFA_2332</name>
</gene>
<feature type="repeat" description="ANK" evidence="1">
    <location>
        <begin position="396"/>
        <end position="428"/>
    </location>
</feature>
<dbReference type="InterPro" id="IPR049972">
    <property type="entry name" value="T4SS_AnkK"/>
</dbReference>
<dbReference type="KEGG" id="lfa:LFA_2332"/>
<dbReference type="NCBIfam" id="NF043026">
    <property type="entry name" value="T4SS_AnkK"/>
    <property type="match status" value="1"/>
</dbReference>
<name>A0A098G5D3_9GAMM</name>
<keyword evidence="3" id="KW-1185">Reference proteome</keyword>
<evidence type="ECO:0000313" key="3">
    <source>
        <dbReference type="Proteomes" id="UP000032430"/>
    </source>
</evidence>
<organism evidence="2 3">
    <name type="scientific">Legionella fallonii LLAP-10</name>
    <dbReference type="NCBI Taxonomy" id="1212491"/>
    <lineage>
        <taxon>Bacteria</taxon>
        <taxon>Pseudomonadati</taxon>
        <taxon>Pseudomonadota</taxon>
        <taxon>Gammaproteobacteria</taxon>
        <taxon>Legionellales</taxon>
        <taxon>Legionellaceae</taxon>
        <taxon>Legionella</taxon>
    </lineage>
</organism>
<dbReference type="HOGENOM" id="CLU_014718_0_0_6"/>
<dbReference type="EMBL" id="LN614827">
    <property type="protein sequence ID" value="CEG57703.1"/>
    <property type="molecule type" value="Genomic_DNA"/>
</dbReference>
<dbReference type="AlphaFoldDB" id="A0A098G5D3"/>
<proteinExistence type="predicted"/>
<dbReference type="Gene3D" id="1.25.40.20">
    <property type="entry name" value="Ankyrin repeat-containing domain"/>
    <property type="match status" value="1"/>
</dbReference>
<reference evidence="3" key="1">
    <citation type="submission" date="2014-09" db="EMBL/GenBank/DDBJ databases">
        <authorList>
            <person name="Gomez-Valero L."/>
        </authorList>
    </citation>
    <scope>NUCLEOTIDE SEQUENCE [LARGE SCALE GENOMIC DNA]</scope>
    <source>
        <strain evidence="3">ATCC700992</strain>
    </source>
</reference>
<evidence type="ECO:0000313" key="2">
    <source>
        <dbReference type="EMBL" id="CEG57703.1"/>
    </source>
</evidence>
<dbReference type="SUPFAM" id="SSF48403">
    <property type="entry name" value="Ankyrin repeat"/>
    <property type="match status" value="1"/>
</dbReference>
<dbReference type="STRING" id="1212491.LFA_2332"/>
<dbReference type="InterPro" id="IPR002110">
    <property type="entry name" value="Ankyrin_rpt"/>
</dbReference>
<dbReference type="PROSITE" id="PS50088">
    <property type="entry name" value="ANK_REPEAT"/>
    <property type="match status" value="1"/>
</dbReference>
<dbReference type="RefSeq" id="WP_331709343.1">
    <property type="nucleotide sequence ID" value="NZ_LN614827.1"/>
</dbReference>
<keyword evidence="1" id="KW-0040">ANK repeat</keyword>
<evidence type="ECO:0000256" key="1">
    <source>
        <dbReference type="PROSITE-ProRule" id="PRU00023"/>
    </source>
</evidence>
<dbReference type="Proteomes" id="UP000032430">
    <property type="component" value="Chromosome I"/>
</dbReference>
<dbReference type="InterPro" id="IPR036770">
    <property type="entry name" value="Ankyrin_rpt-contain_sf"/>
</dbReference>
<sequence>MVWQYNIGDIKLGKPTYLGHEAYIDAVYSPADQNARPSKVIFKKNKYGKARNSRFEVAFSQLARLFLADGTTSHQKLVVNNSGRVVGVATEHLCYVIGRKEGLNGTFLTLDDPTKNCDCSVKQVLQAEDIPYYFFDQLPHGFFANLLQAEKDNQLDIDYASLASILASSYTLEEDDLHKGNFGFYIVKKNGKPRVVFFKIDHDLMLADSIMSFKTLRPFHIFHGADAFDITAEDLLTFPNLASSFNVYWPTRLSFIYKPWDNKAYLDSQETEAFSLLAERPEFKKAKWLAFYKHILLSKEIMDEALGECLDNLVPHDRARIALLTDATVARQARLKAVLFSIKEFRDCIASLTPEEHTSLQYELLVSTSELEIPTQIIESMFSYQELCQSPHAFDDGDTPLHAAIKLGDYRYEETMQMFGHFINVKNNAGKTPLDVAMDMAATAKKHPVDIRADVRFTMQHLLANGAEKNERFEWFNQEEHIESYKFHTLYISSSVRARTYQELKSVLQDIGEDHRFCLKFKKNLAIECINHFIKANRNHPDMQPILQQLKKDMNGESSKDECAPLLYIRQLRSRLWIIRLIRGLYGSTSTQSEINELVDNELERINSKESNSFSSFHTANDADENERKIKEAKVAKELAAEEQAIREQITKEAMNEVDELLCQIGQSKHVQEPNFSDFRDIAKGLHKTLTKIRNEYEIYLKTDESSGRTTGPEEAWILFCTQWQSAIEAYKVTHANLVQRLQQPLKKAAEEAVSIARAKRTGAIIEKIDMILEELKNKVDGIGSNHSEAKDVAKNLHAMLLEARDDYFVQLVNGRENGETIDADKAGQRFKKRCRLAIDAAMPVLEKDLGWGGYLKNILKAIVNAVIYVVTVGHVNSFFTYSKSDASKAATVADEELQYAEQASFFTPKP</sequence>